<accession>A0A163C543</accession>
<proteinExistence type="predicted"/>
<dbReference type="InterPro" id="IPR011990">
    <property type="entry name" value="TPR-like_helical_dom_sf"/>
</dbReference>
<dbReference type="EMBL" id="JYNV01000223">
    <property type="protein sequence ID" value="KZM22212.1"/>
    <property type="molecule type" value="Genomic_DNA"/>
</dbReference>
<keyword evidence="3" id="KW-1185">Reference proteome</keyword>
<dbReference type="Proteomes" id="UP000076837">
    <property type="component" value="Unassembled WGS sequence"/>
</dbReference>
<reference evidence="2 3" key="1">
    <citation type="journal article" date="2016" name="Sci. Rep.">
        <title>Draft genome sequencing and secretome analysis of fungal phytopathogen Ascochyta rabiei provides insight into the necrotrophic effector repertoire.</title>
        <authorList>
            <person name="Verma S."/>
            <person name="Gazara R.K."/>
            <person name="Nizam S."/>
            <person name="Parween S."/>
            <person name="Chattopadhyay D."/>
            <person name="Verma P.K."/>
        </authorList>
    </citation>
    <scope>NUCLEOTIDE SEQUENCE [LARGE SCALE GENOMIC DNA]</scope>
    <source>
        <strain evidence="2 3">ArDII</strain>
    </source>
</reference>
<evidence type="ECO:0000313" key="2">
    <source>
        <dbReference type="EMBL" id="KZM22212.1"/>
    </source>
</evidence>
<evidence type="ECO:0000313" key="3">
    <source>
        <dbReference type="Proteomes" id="UP000076837"/>
    </source>
</evidence>
<comment type="caution">
    <text evidence="2">The sequence shown here is derived from an EMBL/GenBank/DDBJ whole genome shotgun (WGS) entry which is preliminary data.</text>
</comment>
<name>A0A163C543_DIDRA</name>
<evidence type="ECO:0000256" key="1">
    <source>
        <dbReference type="SAM" id="MobiDB-lite"/>
    </source>
</evidence>
<dbReference type="PANTHER" id="PTHR47938">
    <property type="entry name" value="RESPIRATORY COMPLEX I CHAPERONE (CIA84), PUTATIVE (AFU_ORTHOLOGUE AFUA_2G06020)-RELATED"/>
    <property type="match status" value="1"/>
</dbReference>
<sequence length="773" mass="88240">MLALRRLRCLLHSVPTSQTRHLRTQPREIPIYARRWDPSRHQPSRPITRPNEPYTPRPNAREPALPKDAEDDQYNTTVGQSGLRNLAVARTSRKPEINDCIRQFEYLLGVANIQEQSLGRDSNLRKNLWEAYTQAKRLDPELIRHIQEGAWEVLWKSEHAESSDMARRQDHLAELDRDTTTAKTPRTAGQALYQVERQFMAGKEVQALDQWEDNYRNFATRPEYLDAGARLHALAGHADRAREIMDHLFELSPSWDLSISMAVFRAHTSSDLKQHHKTAKDIYLNMKSRLGTDATIETYDAFLIGFLEARSLSSAKEVFRDMVRGGYLGPESPPHNVLRRLHLLYTLGTDISSMTSIALDAITVLPEAYHSHVFGDWLKTAVTEKAPQAAAQILDLMIQRGYEPEAFHFNMLLRVLFRTKEPADTLKAENLGWKMIEEARLSMRKDRPVPQARTKDINRRLKGVSVLDAKTTIAVPAASVSTFALVMRHHARNLQWEHVDYLTRQLKLANIEPNTTIMNVLIDNKCRQAKFPEAWQIYKSLTDNAEAATVVFPDGESIRCLWKTLRIALAHPAARDSSDLPTPRELLRETIQWWTLCRSRYDADRFLQGLAAEDHGAITALVLHCFSFAQDLAGSLVALHVLRHTFGFRPTEKAAEILQRQIAWVDMREETESVRMQYGFSENNAKNFERAARTYRQLKERRTKDLNISTDTLGNYSEEDMGDLELNILSEFIRTALIANYPPEVAESMVDAARNAVGVPDLPTGDMLASQII</sequence>
<dbReference type="GO" id="GO:0003729">
    <property type="term" value="F:mRNA binding"/>
    <property type="evidence" value="ECO:0007669"/>
    <property type="project" value="TreeGrafter"/>
</dbReference>
<dbReference type="Gene3D" id="1.25.40.10">
    <property type="entry name" value="Tetratricopeptide repeat domain"/>
    <property type="match status" value="2"/>
</dbReference>
<gene>
    <name evidence="2" type="ORF">ST47_g6647</name>
</gene>
<dbReference type="AlphaFoldDB" id="A0A163C543"/>
<organism evidence="2 3">
    <name type="scientific">Didymella rabiei</name>
    <name type="common">Chickpea ascochyta blight fungus</name>
    <name type="synonym">Mycosphaerella rabiei</name>
    <dbReference type="NCBI Taxonomy" id="5454"/>
    <lineage>
        <taxon>Eukaryota</taxon>
        <taxon>Fungi</taxon>
        <taxon>Dikarya</taxon>
        <taxon>Ascomycota</taxon>
        <taxon>Pezizomycotina</taxon>
        <taxon>Dothideomycetes</taxon>
        <taxon>Pleosporomycetidae</taxon>
        <taxon>Pleosporales</taxon>
        <taxon>Pleosporineae</taxon>
        <taxon>Didymellaceae</taxon>
        <taxon>Ascochyta</taxon>
    </lineage>
</organism>
<protein>
    <submittedName>
        <fullName evidence="2">Uncharacterized protein</fullName>
    </submittedName>
</protein>
<feature type="region of interest" description="Disordered" evidence="1">
    <location>
        <begin position="17"/>
        <end position="78"/>
    </location>
</feature>
<dbReference type="PANTHER" id="PTHR47938:SF35">
    <property type="entry name" value="PENTATRICOPEPTIDE REPEAT-CONTAINING PROTEIN 4, MITOCHONDRIAL-RELATED"/>
    <property type="match status" value="1"/>
</dbReference>